<dbReference type="FunFam" id="2.60.120.650:FF:000022">
    <property type="entry name" value="tRNA wybutosine-synthesizing protein 5"/>
    <property type="match status" value="1"/>
</dbReference>
<dbReference type="PANTHER" id="PTHR12461:SF104">
    <property type="entry name" value="TRNA WYBUTOSINE-SYNTHESIZING PROTEIN 5"/>
    <property type="match status" value="1"/>
</dbReference>
<comment type="similarity">
    <text evidence="10">Belongs to the TYW5 family.</text>
</comment>
<dbReference type="Proteomes" id="UP000749559">
    <property type="component" value="Unassembled WGS sequence"/>
</dbReference>
<evidence type="ECO:0000313" key="16">
    <source>
        <dbReference type="Proteomes" id="UP000749559"/>
    </source>
</evidence>
<dbReference type="OrthoDB" id="263283at2759"/>
<evidence type="ECO:0000256" key="4">
    <source>
        <dbReference type="ARBA" id="ARBA00022723"/>
    </source>
</evidence>
<proteinExistence type="inferred from homology"/>
<dbReference type="GO" id="GO:0000049">
    <property type="term" value="F:tRNA binding"/>
    <property type="evidence" value="ECO:0007669"/>
    <property type="project" value="TreeGrafter"/>
</dbReference>
<comment type="cofactor">
    <cofactor evidence="1">
        <name>Fe(2+)</name>
        <dbReference type="ChEBI" id="CHEBI:29033"/>
    </cofactor>
</comment>
<dbReference type="Gene3D" id="2.60.120.650">
    <property type="entry name" value="Cupin"/>
    <property type="match status" value="1"/>
</dbReference>
<dbReference type="InterPro" id="IPR041667">
    <property type="entry name" value="Cupin_8"/>
</dbReference>
<protein>
    <recommendedName>
        <fullName evidence="12">tRNA wybutosine-synthesizing protein 5</fullName>
        <ecNumber evidence="11">1.14.11.42</ecNumber>
    </recommendedName>
    <alternativeName>
        <fullName evidence="13">tRNA(Phe) (7-(3-amino-3-carboxypropyl)wyosine(37)-C(2))-hydroxylase</fullName>
    </alternativeName>
</protein>
<keyword evidence="3" id="KW-0819">tRNA processing</keyword>
<evidence type="ECO:0000256" key="13">
    <source>
        <dbReference type="ARBA" id="ARBA00082992"/>
    </source>
</evidence>
<reference evidence="15" key="1">
    <citation type="submission" date="2022-03" db="EMBL/GenBank/DDBJ databases">
        <authorList>
            <person name="Martin C."/>
        </authorList>
    </citation>
    <scope>NUCLEOTIDE SEQUENCE</scope>
</reference>
<keyword evidence="16" id="KW-1185">Reference proteome</keyword>
<dbReference type="GO" id="GO:0102524">
    <property type="term" value="F:tRNA(Phe) (7-(3-amino-3-carboxypropyl)wyosine37-C2)-hydroxylase activity"/>
    <property type="evidence" value="ECO:0007669"/>
    <property type="project" value="UniProtKB-EC"/>
</dbReference>
<dbReference type="EMBL" id="CAIIXF020000007">
    <property type="protein sequence ID" value="CAH1788010.1"/>
    <property type="molecule type" value="Genomic_DNA"/>
</dbReference>
<dbReference type="SUPFAM" id="SSF51197">
    <property type="entry name" value="Clavaminate synthase-like"/>
    <property type="match status" value="1"/>
</dbReference>
<dbReference type="InterPro" id="IPR003347">
    <property type="entry name" value="JmjC_dom"/>
</dbReference>
<evidence type="ECO:0000256" key="10">
    <source>
        <dbReference type="ARBA" id="ARBA00060814"/>
    </source>
</evidence>
<organism evidence="15 16">
    <name type="scientific">Owenia fusiformis</name>
    <name type="common">Polychaete worm</name>
    <dbReference type="NCBI Taxonomy" id="6347"/>
    <lineage>
        <taxon>Eukaryota</taxon>
        <taxon>Metazoa</taxon>
        <taxon>Spiralia</taxon>
        <taxon>Lophotrochozoa</taxon>
        <taxon>Annelida</taxon>
        <taxon>Polychaeta</taxon>
        <taxon>Sedentaria</taxon>
        <taxon>Canalipalpata</taxon>
        <taxon>Sabellida</taxon>
        <taxon>Oweniida</taxon>
        <taxon>Oweniidae</taxon>
        <taxon>Owenia</taxon>
    </lineage>
</organism>
<evidence type="ECO:0000313" key="15">
    <source>
        <dbReference type="EMBL" id="CAH1788010.1"/>
    </source>
</evidence>
<evidence type="ECO:0000256" key="2">
    <source>
        <dbReference type="ARBA" id="ARBA00011738"/>
    </source>
</evidence>
<dbReference type="EC" id="1.14.11.42" evidence="11"/>
<dbReference type="SMART" id="SM00558">
    <property type="entry name" value="JmjC"/>
    <property type="match status" value="1"/>
</dbReference>
<evidence type="ECO:0000256" key="8">
    <source>
        <dbReference type="ARBA" id="ARBA00052052"/>
    </source>
</evidence>
<evidence type="ECO:0000256" key="1">
    <source>
        <dbReference type="ARBA" id="ARBA00001954"/>
    </source>
</evidence>
<sequence length="370" mass="42931">MEQNRISSKMVQIYSNVDRNSFLAEIYVKRYPAVLKGIPIGECLTKWTPEYLASVGQQRKVTVHVSPFKQMDFINKNFSYKTLAFDEFIKRSTEEKHTDFFFQDDERYYLRSLGDDPRKDIADIKRQFPELAEDLKIPHFFEAEQFFSSVFRVSSFGMQLWTHYDVMDNMLIQIKGRKRVVLFSPRDATYLYLNGDKSEVLDIDKPDLEKYPEFCKATRYECVLEPGDILFIPALWFHNVISLDYGIAVNVFWKHLDNSCYDSKDTYGNKDPVVATRAIQKLDNALKLLKDLPDDYRDFYARRMVSRIQNKAYSKEKVSESDTSKDGSCSPGDCNKIDTGCKIVTCSEDTCNDICGKGDTCLKSLRSEDT</sequence>
<comment type="function">
    <text evidence="9">tRNA hydroxylase that acts as a component of the wybutosine biosynthesis pathway. Wybutosine is a hyper modified guanosine with a tricyclic base found at the 3'-position adjacent to the anticodon of eukaryotic phenylalanine tRNA. Catalyzes the hydroxylation of 7-(a-amino-a-carboxypropyl)wyosine (yW-72) into undermodified hydroxywybutosine (OHyW*). OHyW* being further transformed into hydroxywybutosine (OHyW) by LCMT2/TYW4. OHyW is a derivative of wybutosine found in higher eukaryotes.</text>
</comment>
<comment type="caution">
    <text evidence="15">The sequence shown here is derived from an EMBL/GenBank/DDBJ whole genome shotgun (WGS) entry which is preliminary data.</text>
</comment>
<evidence type="ECO:0000256" key="5">
    <source>
        <dbReference type="ARBA" id="ARBA00022964"/>
    </source>
</evidence>
<evidence type="ECO:0000256" key="6">
    <source>
        <dbReference type="ARBA" id="ARBA00023002"/>
    </source>
</evidence>
<evidence type="ECO:0000256" key="3">
    <source>
        <dbReference type="ARBA" id="ARBA00022694"/>
    </source>
</evidence>
<dbReference type="Gene3D" id="6.10.140.1470">
    <property type="match status" value="1"/>
</dbReference>
<dbReference type="AlphaFoldDB" id="A0A8S4P4Y8"/>
<dbReference type="PANTHER" id="PTHR12461">
    <property type="entry name" value="HYPOXIA-INDUCIBLE FACTOR 1 ALPHA INHIBITOR-RELATED"/>
    <property type="match status" value="1"/>
</dbReference>
<comment type="subunit">
    <text evidence="2">Homodimer.</text>
</comment>
<gene>
    <name evidence="15" type="ORF">OFUS_LOCUS13617</name>
</gene>
<accession>A0A8S4P4Y8</accession>
<keyword evidence="5" id="KW-0223">Dioxygenase</keyword>
<comment type="catalytic activity">
    <reaction evidence="8">
        <text>7-[(3S)-3-amino-3-carboxypropyl]wyosine(37) in tRNA(Phe) + 2-oxoglutarate + O2 = 7-(2-hydroxy-3-amino-3-carboxypropyl)wyosine(37) in tRNA(Phe) + succinate + CO2</text>
        <dbReference type="Rhea" id="RHEA:37899"/>
        <dbReference type="Rhea" id="RHEA-COMP:10379"/>
        <dbReference type="Rhea" id="RHEA-COMP:11848"/>
        <dbReference type="ChEBI" id="CHEBI:15379"/>
        <dbReference type="ChEBI" id="CHEBI:16526"/>
        <dbReference type="ChEBI" id="CHEBI:16810"/>
        <dbReference type="ChEBI" id="CHEBI:30031"/>
        <dbReference type="ChEBI" id="CHEBI:73543"/>
        <dbReference type="ChEBI" id="CHEBI:73603"/>
        <dbReference type="EC" id="1.14.11.42"/>
    </reaction>
    <physiologicalReaction direction="left-to-right" evidence="8">
        <dbReference type="Rhea" id="RHEA:37900"/>
    </physiologicalReaction>
</comment>
<keyword evidence="7" id="KW-0408">Iron</keyword>
<dbReference type="PROSITE" id="PS51184">
    <property type="entry name" value="JMJC"/>
    <property type="match status" value="1"/>
</dbReference>
<name>A0A8S4P4Y8_OWEFU</name>
<evidence type="ECO:0000256" key="11">
    <source>
        <dbReference type="ARBA" id="ARBA00066716"/>
    </source>
</evidence>
<evidence type="ECO:0000259" key="14">
    <source>
        <dbReference type="PROSITE" id="PS51184"/>
    </source>
</evidence>
<evidence type="ECO:0000256" key="7">
    <source>
        <dbReference type="ARBA" id="ARBA00023004"/>
    </source>
</evidence>
<keyword evidence="4" id="KW-0479">Metal-binding</keyword>
<dbReference type="GO" id="GO:0046872">
    <property type="term" value="F:metal ion binding"/>
    <property type="evidence" value="ECO:0007669"/>
    <property type="project" value="UniProtKB-KW"/>
</dbReference>
<feature type="domain" description="JmjC" evidence="14">
    <location>
        <begin position="126"/>
        <end position="270"/>
    </location>
</feature>
<evidence type="ECO:0000256" key="9">
    <source>
        <dbReference type="ARBA" id="ARBA00054171"/>
    </source>
</evidence>
<dbReference type="GO" id="GO:0031591">
    <property type="term" value="P:wybutosine biosynthetic process"/>
    <property type="evidence" value="ECO:0007669"/>
    <property type="project" value="TreeGrafter"/>
</dbReference>
<evidence type="ECO:0000256" key="12">
    <source>
        <dbReference type="ARBA" id="ARBA00069230"/>
    </source>
</evidence>
<dbReference type="Pfam" id="PF13621">
    <property type="entry name" value="Cupin_8"/>
    <property type="match status" value="1"/>
</dbReference>
<keyword evidence="6" id="KW-0560">Oxidoreductase</keyword>